<evidence type="ECO:0000256" key="1">
    <source>
        <dbReference type="SAM" id="Coils"/>
    </source>
</evidence>
<sequence length="242" mass="27425">MLLEVTLAIFSAASALLGVLTLTSSDGGREWWKKTASIAKLLALNILIVLSLGVVKTYFDKIQDDKNEAHLSTLEKSLESSLSKQHDLKSQLTNAEIKLRNVIENANKKELQYHQLKDRQHKDGWISAFKAERDINLRILKFLSSELNSDNQLGFLYRPSYLKINYLGNLIKTPHTQNQQQLQMMTLLYEELSEINGKIKAGSNAVQLGNHNQMMSGISRFFGVEDNTRNALNLYQAISIQF</sequence>
<gene>
    <name evidence="3" type="ORF">HHX48_06155</name>
</gene>
<accession>A0ABR8LHT9</accession>
<dbReference type="EMBL" id="JABBXD010000002">
    <property type="protein sequence ID" value="MBD3585307.1"/>
    <property type="molecule type" value="Genomic_DNA"/>
</dbReference>
<feature type="coiled-coil region" evidence="1">
    <location>
        <begin position="85"/>
        <end position="119"/>
    </location>
</feature>
<keyword evidence="2" id="KW-1133">Transmembrane helix</keyword>
<keyword evidence="2" id="KW-0472">Membrane</keyword>
<organism evidence="3 4">
    <name type="scientific">Salinimonas profundi</name>
    <dbReference type="NCBI Taxonomy" id="2729140"/>
    <lineage>
        <taxon>Bacteria</taxon>
        <taxon>Pseudomonadati</taxon>
        <taxon>Pseudomonadota</taxon>
        <taxon>Gammaproteobacteria</taxon>
        <taxon>Alteromonadales</taxon>
        <taxon>Alteromonadaceae</taxon>
        <taxon>Alteromonas/Salinimonas group</taxon>
        <taxon>Salinimonas</taxon>
    </lineage>
</organism>
<name>A0ABR8LHT9_9ALTE</name>
<keyword evidence="4" id="KW-1185">Reference proteome</keyword>
<keyword evidence="1" id="KW-0175">Coiled coil</keyword>
<evidence type="ECO:0000313" key="3">
    <source>
        <dbReference type="EMBL" id="MBD3585307.1"/>
    </source>
</evidence>
<evidence type="ECO:0000313" key="4">
    <source>
        <dbReference type="Proteomes" id="UP000624419"/>
    </source>
</evidence>
<protein>
    <submittedName>
        <fullName evidence="3">Uncharacterized protein</fullName>
    </submittedName>
</protein>
<comment type="caution">
    <text evidence="3">The sequence shown here is derived from an EMBL/GenBank/DDBJ whole genome shotgun (WGS) entry which is preliminary data.</text>
</comment>
<evidence type="ECO:0000256" key="2">
    <source>
        <dbReference type="SAM" id="Phobius"/>
    </source>
</evidence>
<dbReference type="RefSeq" id="WP_191023244.1">
    <property type="nucleotide sequence ID" value="NZ_JABBXD010000002.1"/>
</dbReference>
<keyword evidence="2" id="KW-0812">Transmembrane</keyword>
<feature type="transmembrane region" description="Helical" evidence="2">
    <location>
        <begin position="41"/>
        <end position="59"/>
    </location>
</feature>
<reference evidence="3 4" key="1">
    <citation type="submission" date="2020-04" db="EMBL/GenBank/DDBJ databases">
        <title>Salinimonas sp. HHU 13199.</title>
        <authorList>
            <person name="Cui X."/>
            <person name="Zhang D."/>
        </authorList>
    </citation>
    <scope>NUCLEOTIDE SEQUENCE [LARGE SCALE GENOMIC DNA]</scope>
    <source>
        <strain evidence="3 4">HHU 13199</strain>
    </source>
</reference>
<proteinExistence type="predicted"/>
<dbReference type="Proteomes" id="UP000624419">
    <property type="component" value="Unassembled WGS sequence"/>
</dbReference>